<gene>
    <name evidence="1" type="ORF">ATANTOWER_013885</name>
</gene>
<sequence length="73" mass="8010">KDQTTASRAELNSRQWQVAVHAGSVTATLDYSRFSACDAQVVGFKFTSQPCLQQYGGHTSQQRAIPVKEASTY</sequence>
<dbReference type="Proteomes" id="UP001345963">
    <property type="component" value="Unassembled WGS sequence"/>
</dbReference>
<accession>A0ABU7BYQ4</accession>
<organism evidence="1 2">
    <name type="scientific">Ataeniobius toweri</name>
    <dbReference type="NCBI Taxonomy" id="208326"/>
    <lineage>
        <taxon>Eukaryota</taxon>
        <taxon>Metazoa</taxon>
        <taxon>Chordata</taxon>
        <taxon>Craniata</taxon>
        <taxon>Vertebrata</taxon>
        <taxon>Euteleostomi</taxon>
        <taxon>Actinopterygii</taxon>
        <taxon>Neopterygii</taxon>
        <taxon>Teleostei</taxon>
        <taxon>Neoteleostei</taxon>
        <taxon>Acanthomorphata</taxon>
        <taxon>Ovalentaria</taxon>
        <taxon>Atherinomorphae</taxon>
        <taxon>Cyprinodontiformes</taxon>
        <taxon>Goodeidae</taxon>
        <taxon>Ataeniobius</taxon>
    </lineage>
</organism>
<dbReference type="EMBL" id="JAHUTI010071748">
    <property type="protein sequence ID" value="MED6255723.1"/>
    <property type="molecule type" value="Genomic_DNA"/>
</dbReference>
<proteinExistence type="predicted"/>
<reference evidence="1 2" key="1">
    <citation type="submission" date="2021-07" db="EMBL/GenBank/DDBJ databases">
        <authorList>
            <person name="Palmer J.M."/>
        </authorList>
    </citation>
    <scope>NUCLEOTIDE SEQUENCE [LARGE SCALE GENOMIC DNA]</scope>
    <source>
        <strain evidence="1 2">AT_MEX2019</strain>
        <tissue evidence="1">Muscle</tissue>
    </source>
</reference>
<feature type="non-terminal residue" evidence="1">
    <location>
        <position position="1"/>
    </location>
</feature>
<evidence type="ECO:0000313" key="1">
    <source>
        <dbReference type="EMBL" id="MED6255723.1"/>
    </source>
</evidence>
<comment type="caution">
    <text evidence="1">The sequence shown here is derived from an EMBL/GenBank/DDBJ whole genome shotgun (WGS) entry which is preliminary data.</text>
</comment>
<protein>
    <recommendedName>
        <fullName evidence="3">Vitellogenin</fullName>
    </recommendedName>
</protein>
<keyword evidence="2" id="KW-1185">Reference proteome</keyword>
<evidence type="ECO:0000313" key="2">
    <source>
        <dbReference type="Proteomes" id="UP001345963"/>
    </source>
</evidence>
<evidence type="ECO:0008006" key="3">
    <source>
        <dbReference type="Google" id="ProtNLM"/>
    </source>
</evidence>
<name>A0ABU7BYQ4_9TELE</name>